<evidence type="ECO:0000313" key="2">
    <source>
        <dbReference type="EMBL" id="SVA40047.1"/>
    </source>
</evidence>
<organism evidence="2">
    <name type="scientific">marine metagenome</name>
    <dbReference type="NCBI Taxonomy" id="408172"/>
    <lineage>
        <taxon>unclassified sequences</taxon>
        <taxon>metagenomes</taxon>
        <taxon>ecological metagenomes</taxon>
    </lineage>
</organism>
<gene>
    <name evidence="2" type="ORF">METZ01_LOCUS92901</name>
</gene>
<dbReference type="EMBL" id="UINC01008909">
    <property type="protein sequence ID" value="SVA40047.1"/>
    <property type="molecule type" value="Genomic_DNA"/>
</dbReference>
<keyword evidence="1" id="KW-0812">Transmembrane</keyword>
<sequence length="294" mass="34175">MVSIAGYCLMKYLKKTIYYFLFLLVLLSFLWPFNASGKQPTIPVSAAKLTRDMDLDEIVFFWSQLDEARRNILVEFLRGYNESESPILEFMRLSPDKYYLNVHKFDSNFIINFSEKFHNKWKIYVVKPHGKKLFSIKNSITARSVRIDNVVDYKADPKKIQTFLQKGLLNFQPGSHKKSFISKAFYNSVQNDNLPKGMIYETMGKTSLPEIYHLTSNSFSNAWLIDTNFIKKNFPKKIVKASESDYDVGFIIEFSNKKLFIVSLAVSGSFLLIVVFVNLFKPRNDPISLWLRGI</sequence>
<proteinExistence type="predicted"/>
<name>A0A381VK53_9ZZZZ</name>
<evidence type="ECO:0000256" key="1">
    <source>
        <dbReference type="SAM" id="Phobius"/>
    </source>
</evidence>
<protein>
    <submittedName>
        <fullName evidence="2">Uncharacterized protein</fullName>
    </submittedName>
</protein>
<dbReference type="AlphaFoldDB" id="A0A381VK53"/>
<accession>A0A381VK53</accession>
<keyword evidence="1" id="KW-1133">Transmembrane helix</keyword>
<feature type="transmembrane region" description="Helical" evidence="1">
    <location>
        <begin position="259"/>
        <end position="280"/>
    </location>
</feature>
<reference evidence="2" key="1">
    <citation type="submission" date="2018-05" db="EMBL/GenBank/DDBJ databases">
        <authorList>
            <person name="Lanie J.A."/>
            <person name="Ng W.-L."/>
            <person name="Kazmierczak K.M."/>
            <person name="Andrzejewski T.M."/>
            <person name="Davidsen T.M."/>
            <person name="Wayne K.J."/>
            <person name="Tettelin H."/>
            <person name="Glass J.I."/>
            <person name="Rusch D."/>
            <person name="Podicherti R."/>
            <person name="Tsui H.-C.T."/>
            <person name="Winkler M.E."/>
        </authorList>
    </citation>
    <scope>NUCLEOTIDE SEQUENCE</scope>
</reference>
<keyword evidence="1" id="KW-0472">Membrane</keyword>